<evidence type="ECO:0000256" key="7">
    <source>
        <dbReference type="SAM" id="Phobius"/>
    </source>
</evidence>
<accession>A0A8J3ZCX8</accession>
<evidence type="ECO:0000256" key="2">
    <source>
        <dbReference type="ARBA" id="ARBA00022448"/>
    </source>
</evidence>
<gene>
    <name evidence="8" type="ORF">Vau01_069210</name>
</gene>
<feature type="transmembrane region" description="Helical" evidence="7">
    <location>
        <begin position="248"/>
        <end position="270"/>
    </location>
</feature>
<dbReference type="AlphaFoldDB" id="A0A8J3ZCX8"/>
<comment type="subcellular location">
    <subcellularLocation>
        <location evidence="1">Cell membrane</location>
        <topology evidence="1">Multi-pass membrane protein</topology>
    </subcellularLocation>
</comment>
<evidence type="ECO:0000313" key="8">
    <source>
        <dbReference type="EMBL" id="GIJ59405.1"/>
    </source>
</evidence>
<dbReference type="EMBL" id="BOPG01000046">
    <property type="protein sequence ID" value="GIJ59405.1"/>
    <property type="molecule type" value="Genomic_DNA"/>
</dbReference>
<feature type="transmembrane region" description="Helical" evidence="7">
    <location>
        <begin position="217"/>
        <end position="242"/>
    </location>
</feature>
<evidence type="ECO:0000256" key="4">
    <source>
        <dbReference type="ARBA" id="ARBA00022692"/>
    </source>
</evidence>
<organism evidence="8 9">
    <name type="scientific">Virgisporangium aurantiacum</name>
    <dbReference type="NCBI Taxonomy" id="175570"/>
    <lineage>
        <taxon>Bacteria</taxon>
        <taxon>Bacillati</taxon>
        <taxon>Actinomycetota</taxon>
        <taxon>Actinomycetes</taxon>
        <taxon>Micromonosporales</taxon>
        <taxon>Micromonosporaceae</taxon>
        <taxon>Virgisporangium</taxon>
    </lineage>
</organism>
<feature type="transmembrane region" description="Helical" evidence="7">
    <location>
        <begin position="343"/>
        <end position="363"/>
    </location>
</feature>
<name>A0A8J3ZCX8_9ACTN</name>
<keyword evidence="9" id="KW-1185">Reference proteome</keyword>
<evidence type="ECO:0000256" key="1">
    <source>
        <dbReference type="ARBA" id="ARBA00004651"/>
    </source>
</evidence>
<keyword evidence="5 7" id="KW-1133">Transmembrane helix</keyword>
<evidence type="ECO:0000256" key="6">
    <source>
        <dbReference type="ARBA" id="ARBA00023136"/>
    </source>
</evidence>
<keyword evidence="3" id="KW-1003">Cell membrane</keyword>
<dbReference type="GO" id="GO:0005886">
    <property type="term" value="C:plasma membrane"/>
    <property type="evidence" value="ECO:0007669"/>
    <property type="project" value="UniProtKB-SubCell"/>
</dbReference>
<comment type="caution">
    <text evidence="8">The sequence shown here is derived from an EMBL/GenBank/DDBJ whole genome shotgun (WGS) entry which is preliminary data.</text>
</comment>
<feature type="transmembrane region" description="Helical" evidence="7">
    <location>
        <begin position="370"/>
        <end position="388"/>
    </location>
</feature>
<protein>
    <submittedName>
        <fullName evidence="8">MFS transporter</fullName>
    </submittedName>
</protein>
<feature type="transmembrane region" description="Helical" evidence="7">
    <location>
        <begin position="168"/>
        <end position="185"/>
    </location>
</feature>
<dbReference type="PANTHER" id="PTHR23513">
    <property type="entry name" value="INTEGRAL MEMBRANE EFFLUX PROTEIN-RELATED"/>
    <property type="match status" value="1"/>
</dbReference>
<sequence length="405" mass="42556">MPLRRNRDFMLLQFGQLMSTMGSQSTVIAYPLLVLAVTGSPALAGVVGFAKVLAISVFALPAGLVADRWNRKTVMITADVLGMAAVGALAVSIVLHETVFWLIPVVAFVEGGTAALFNAALAGALRSVVPGPQLPAAAAVQTGRKAAVMLAGPPLGGFLFGLGRVVPFAFDVVSYLASVVSLRLMRTPFQDADREVDRAPLRVRLAEGFRFLWGQKFLRTCSIMFGLGNFIGPGVTLALVVLGDRQGLSGGVVGLLVAMFGAGVLVGSMISSFVRRLLPPRVVLLLEFWMWTGCGAYLIWPNVYVLAVSMLPAALVIPSSDSVVHGSRYALTPDRLMGRVESVHSSIALLIAPFGPLVTGILLDTVPNRVTIGVLAATGLVLAVSSTLSPSLRLAPDLATLTKAE</sequence>
<dbReference type="InterPro" id="IPR036259">
    <property type="entry name" value="MFS_trans_sf"/>
</dbReference>
<feature type="transmembrane region" description="Helical" evidence="7">
    <location>
        <begin position="73"/>
        <end position="95"/>
    </location>
</feature>
<dbReference type="CDD" id="cd06173">
    <property type="entry name" value="MFS_MefA_like"/>
    <property type="match status" value="1"/>
</dbReference>
<dbReference type="SUPFAM" id="SSF103473">
    <property type="entry name" value="MFS general substrate transporter"/>
    <property type="match status" value="1"/>
</dbReference>
<reference evidence="8" key="1">
    <citation type="submission" date="2021-01" db="EMBL/GenBank/DDBJ databases">
        <title>Whole genome shotgun sequence of Virgisporangium aurantiacum NBRC 16421.</title>
        <authorList>
            <person name="Komaki H."/>
            <person name="Tamura T."/>
        </authorList>
    </citation>
    <scope>NUCLEOTIDE SEQUENCE</scope>
    <source>
        <strain evidence="8">NBRC 16421</strain>
    </source>
</reference>
<evidence type="ECO:0000256" key="3">
    <source>
        <dbReference type="ARBA" id="ARBA00022475"/>
    </source>
</evidence>
<keyword evidence="2" id="KW-0813">Transport</keyword>
<keyword evidence="4 7" id="KW-0812">Transmembrane</keyword>
<feature type="transmembrane region" description="Helical" evidence="7">
    <location>
        <begin position="101"/>
        <end position="125"/>
    </location>
</feature>
<dbReference type="PANTHER" id="PTHR23513:SF11">
    <property type="entry name" value="STAPHYLOFERRIN A TRANSPORTER"/>
    <property type="match status" value="1"/>
</dbReference>
<evidence type="ECO:0000256" key="5">
    <source>
        <dbReference type="ARBA" id="ARBA00022989"/>
    </source>
</evidence>
<dbReference type="InterPro" id="IPR010290">
    <property type="entry name" value="TM_effector"/>
</dbReference>
<dbReference type="Proteomes" id="UP000612585">
    <property type="component" value="Unassembled WGS sequence"/>
</dbReference>
<keyword evidence="6 7" id="KW-0472">Membrane</keyword>
<proteinExistence type="predicted"/>
<dbReference type="Gene3D" id="1.20.1250.20">
    <property type="entry name" value="MFS general substrate transporter like domains"/>
    <property type="match status" value="1"/>
</dbReference>
<evidence type="ECO:0000313" key="9">
    <source>
        <dbReference type="Proteomes" id="UP000612585"/>
    </source>
</evidence>
<dbReference type="Pfam" id="PF05977">
    <property type="entry name" value="MFS_3"/>
    <property type="match status" value="1"/>
</dbReference>